<dbReference type="GO" id="GO:0046872">
    <property type="term" value="F:metal ion binding"/>
    <property type="evidence" value="ECO:0007669"/>
    <property type="project" value="UniProtKB-KW"/>
</dbReference>
<reference evidence="6 7" key="1">
    <citation type="submission" date="2019-03" db="EMBL/GenBank/DDBJ databases">
        <title>Genomic Encyclopedia of Type Strains, Phase IV (KMG-IV): sequencing the most valuable type-strain genomes for metagenomic binning, comparative biology and taxonomic classification.</title>
        <authorList>
            <person name="Goeker M."/>
        </authorList>
    </citation>
    <scope>NUCLEOTIDE SEQUENCE [LARGE SCALE GENOMIC DNA]</scope>
    <source>
        <strain evidence="6 7">DSM 2132</strain>
    </source>
</reference>
<gene>
    <name evidence="6" type="ORF">EV659_10179</name>
</gene>
<comment type="caution">
    <text evidence="6">The sequence shown here is derived from an EMBL/GenBank/DDBJ whole genome shotgun (WGS) entry which is preliminary data.</text>
</comment>
<keyword evidence="1 4" id="KW-0349">Heme</keyword>
<keyword evidence="7" id="KW-1185">Reference proteome</keyword>
<dbReference type="Gene3D" id="1.10.760.10">
    <property type="entry name" value="Cytochrome c-like domain"/>
    <property type="match status" value="1"/>
</dbReference>
<evidence type="ECO:0000313" key="7">
    <source>
        <dbReference type="Proteomes" id="UP000295399"/>
    </source>
</evidence>
<evidence type="ECO:0000256" key="1">
    <source>
        <dbReference type="ARBA" id="ARBA00022617"/>
    </source>
</evidence>
<dbReference type="GO" id="GO:0009055">
    <property type="term" value="F:electron transfer activity"/>
    <property type="evidence" value="ECO:0007669"/>
    <property type="project" value="InterPro"/>
</dbReference>
<evidence type="ECO:0000256" key="4">
    <source>
        <dbReference type="PROSITE-ProRule" id="PRU00433"/>
    </source>
</evidence>
<dbReference type="SUPFAM" id="SSF46626">
    <property type="entry name" value="Cytochrome c"/>
    <property type="match status" value="1"/>
</dbReference>
<sequence>MTAEGARGAALGAGLALAAGLGVAGLGLAGLSVAGPAQADAAASGRALYETHCQSCHQFDGGGVPNFQPSLLDSVLVAAEPRTLAAYVLQGTADLPDTARAYNNVMPSFRHLSDAEVARLLRYVRGDLAGVDDAEPVTPEAVAEARAGLD</sequence>
<protein>
    <submittedName>
        <fullName evidence="6">Mono/diheme cytochrome c family protein</fullName>
    </submittedName>
</protein>
<dbReference type="AlphaFoldDB" id="A0A4R2PQS7"/>
<feature type="domain" description="Cytochrome c" evidence="5">
    <location>
        <begin position="40"/>
        <end position="128"/>
    </location>
</feature>
<keyword evidence="2 4" id="KW-0479">Metal-binding</keyword>
<dbReference type="RefSeq" id="WP_132706451.1">
    <property type="nucleotide sequence ID" value="NZ_JACIGF010000001.1"/>
</dbReference>
<evidence type="ECO:0000313" key="6">
    <source>
        <dbReference type="EMBL" id="TCP38183.1"/>
    </source>
</evidence>
<dbReference type="InterPro" id="IPR036909">
    <property type="entry name" value="Cyt_c-like_dom_sf"/>
</dbReference>
<dbReference type="InterPro" id="IPR009056">
    <property type="entry name" value="Cyt_c-like_dom"/>
</dbReference>
<evidence type="ECO:0000259" key="5">
    <source>
        <dbReference type="PROSITE" id="PS51007"/>
    </source>
</evidence>
<accession>A0A4R2PQS7</accession>
<name>A0A4R2PQS7_RHOSA</name>
<dbReference type="OrthoDB" id="9811281at2"/>
<dbReference type="PANTHER" id="PTHR35008">
    <property type="entry name" value="BLL4482 PROTEIN-RELATED"/>
    <property type="match status" value="1"/>
</dbReference>
<dbReference type="Proteomes" id="UP000295399">
    <property type="component" value="Unassembled WGS sequence"/>
</dbReference>
<organism evidence="6 7">
    <name type="scientific">Rhodothalassium salexigens DSM 2132</name>
    <dbReference type="NCBI Taxonomy" id="1188247"/>
    <lineage>
        <taxon>Bacteria</taxon>
        <taxon>Pseudomonadati</taxon>
        <taxon>Pseudomonadota</taxon>
        <taxon>Alphaproteobacteria</taxon>
        <taxon>Rhodothalassiales</taxon>
        <taxon>Rhodothalassiaceae</taxon>
        <taxon>Rhodothalassium</taxon>
    </lineage>
</organism>
<dbReference type="InterPro" id="IPR051459">
    <property type="entry name" value="Cytochrome_c-type_DH"/>
</dbReference>
<dbReference type="InParanoid" id="A0A4R2PQS7"/>
<proteinExistence type="predicted"/>
<dbReference type="EMBL" id="SLXO01000001">
    <property type="protein sequence ID" value="TCP38183.1"/>
    <property type="molecule type" value="Genomic_DNA"/>
</dbReference>
<dbReference type="Pfam" id="PF13442">
    <property type="entry name" value="Cytochrome_CBB3"/>
    <property type="match status" value="1"/>
</dbReference>
<keyword evidence="3 4" id="KW-0408">Iron</keyword>
<evidence type="ECO:0000256" key="2">
    <source>
        <dbReference type="ARBA" id="ARBA00022723"/>
    </source>
</evidence>
<dbReference type="PANTHER" id="PTHR35008:SF4">
    <property type="entry name" value="BLL4482 PROTEIN"/>
    <property type="match status" value="1"/>
</dbReference>
<evidence type="ECO:0000256" key="3">
    <source>
        <dbReference type="ARBA" id="ARBA00023004"/>
    </source>
</evidence>
<dbReference type="GO" id="GO:0020037">
    <property type="term" value="F:heme binding"/>
    <property type="evidence" value="ECO:0007669"/>
    <property type="project" value="InterPro"/>
</dbReference>
<dbReference type="PROSITE" id="PS51007">
    <property type="entry name" value="CYTC"/>
    <property type="match status" value="1"/>
</dbReference>